<dbReference type="Proteomes" id="UP000838756">
    <property type="component" value="Unassembled WGS sequence"/>
</dbReference>
<dbReference type="OrthoDB" id="414666at2759"/>
<dbReference type="AlphaFoldDB" id="A0A8S4QEG5"/>
<accession>A0A8S4QEG5</accession>
<evidence type="ECO:0000313" key="2">
    <source>
        <dbReference type="Proteomes" id="UP000838756"/>
    </source>
</evidence>
<keyword evidence="2" id="KW-1185">Reference proteome</keyword>
<evidence type="ECO:0000313" key="1">
    <source>
        <dbReference type="EMBL" id="CAH2209121.1"/>
    </source>
</evidence>
<organism evidence="1 2">
    <name type="scientific">Pararge aegeria aegeria</name>
    <dbReference type="NCBI Taxonomy" id="348720"/>
    <lineage>
        <taxon>Eukaryota</taxon>
        <taxon>Metazoa</taxon>
        <taxon>Ecdysozoa</taxon>
        <taxon>Arthropoda</taxon>
        <taxon>Hexapoda</taxon>
        <taxon>Insecta</taxon>
        <taxon>Pterygota</taxon>
        <taxon>Neoptera</taxon>
        <taxon>Endopterygota</taxon>
        <taxon>Lepidoptera</taxon>
        <taxon>Glossata</taxon>
        <taxon>Ditrysia</taxon>
        <taxon>Papilionoidea</taxon>
        <taxon>Nymphalidae</taxon>
        <taxon>Satyrinae</taxon>
        <taxon>Satyrini</taxon>
        <taxon>Parargina</taxon>
        <taxon>Pararge</taxon>
    </lineage>
</organism>
<dbReference type="EMBL" id="CAKXAJ010005374">
    <property type="protein sequence ID" value="CAH2209121.1"/>
    <property type="molecule type" value="Genomic_DNA"/>
</dbReference>
<comment type="caution">
    <text evidence="1">The sequence shown here is derived from an EMBL/GenBank/DDBJ whole genome shotgun (WGS) entry which is preliminary data.</text>
</comment>
<feature type="non-terminal residue" evidence="1">
    <location>
        <position position="1"/>
    </location>
</feature>
<sequence>VNTTTFPGADCGSDHQLLVTTLKLRFKRVQKPTRVSDLRRVNTIGFKQAVTNKIMNLPQDDMLNPNLSWNRLKKVIVETAKENMLPRGTMKDFITPETANIILERRKLKEKGLISQGDHRRYSELSAKVQRFCRRDKTNQINKICAELERHSVKNETKDLFQKVKDLTRTRTVKISAVRDEGGVLVTETKQVLERWKQYCSALYEHDFADERTQDWNSEDLEPDILRSEVELAMSSLKIGKSPGNDAIPAELIKKHRFSRH</sequence>
<gene>
    <name evidence="1" type="primary">jg23522</name>
    <name evidence="1" type="ORF">PAEG_LOCUS1523</name>
</gene>
<protein>
    <submittedName>
        <fullName evidence="1">Jg23522 protein</fullName>
    </submittedName>
</protein>
<proteinExistence type="predicted"/>
<name>A0A8S4QEG5_9NEOP</name>
<reference evidence="1" key="1">
    <citation type="submission" date="2022-03" db="EMBL/GenBank/DDBJ databases">
        <authorList>
            <person name="Lindestad O."/>
        </authorList>
    </citation>
    <scope>NUCLEOTIDE SEQUENCE</scope>
</reference>